<dbReference type="GO" id="GO:0003677">
    <property type="term" value="F:DNA binding"/>
    <property type="evidence" value="ECO:0007669"/>
    <property type="project" value="InterPro"/>
</dbReference>
<comment type="caution">
    <text evidence="2">The sequence shown here is derived from an EMBL/GenBank/DDBJ whole genome shotgun (WGS) entry which is preliminary data.</text>
</comment>
<dbReference type="Pfam" id="PF01381">
    <property type="entry name" value="HTH_3"/>
    <property type="match status" value="1"/>
</dbReference>
<dbReference type="Gene3D" id="1.10.260.40">
    <property type="entry name" value="lambda repressor-like DNA-binding domains"/>
    <property type="match status" value="1"/>
</dbReference>
<dbReference type="SUPFAM" id="SSF47413">
    <property type="entry name" value="lambda repressor-like DNA-binding domains"/>
    <property type="match status" value="1"/>
</dbReference>
<dbReference type="SMART" id="SM00530">
    <property type="entry name" value="HTH_XRE"/>
    <property type="match status" value="1"/>
</dbReference>
<dbReference type="PROSITE" id="PS50943">
    <property type="entry name" value="HTH_CROC1"/>
    <property type="match status" value="1"/>
</dbReference>
<proteinExistence type="predicted"/>
<evidence type="ECO:0000313" key="3">
    <source>
        <dbReference type="Proteomes" id="UP000483293"/>
    </source>
</evidence>
<sequence>MGGKPLGLKQLRQRAGLTQAKLAKMTGIARTTLSGYECGVYDVHQMTLDNALRLSRALGCHPSDLTDGYPD</sequence>
<dbReference type="EMBL" id="WHZV01000005">
    <property type="protein sequence ID" value="NEG55454.1"/>
    <property type="molecule type" value="Genomic_DNA"/>
</dbReference>
<name>A0A6L9SSF7_9BIFI</name>
<accession>A0A6L9SSF7</accession>
<reference evidence="2 3" key="1">
    <citation type="submission" date="2019-10" db="EMBL/GenBank/DDBJ databases">
        <title>Bifidobacterium from non-human primates.</title>
        <authorList>
            <person name="Modesto M."/>
        </authorList>
    </citation>
    <scope>NUCLEOTIDE SEQUENCE [LARGE SCALE GENOMIC DNA]</scope>
    <source>
        <strain evidence="2 3">SMA15</strain>
    </source>
</reference>
<feature type="domain" description="HTH cro/C1-type" evidence="1">
    <location>
        <begin position="8"/>
        <end position="65"/>
    </location>
</feature>
<dbReference type="InterPro" id="IPR001387">
    <property type="entry name" value="Cro/C1-type_HTH"/>
</dbReference>
<protein>
    <submittedName>
        <fullName evidence="2">Helix-turn-helix domain-containing protein</fullName>
    </submittedName>
</protein>
<dbReference type="CDD" id="cd00093">
    <property type="entry name" value="HTH_XRE"/>
    <property type="match status" value="1"/>
</dbReference>
<organism evidence="2 3">
    <name type="scientific">Bifidobacterium platyrrhinorum</name>
    <dbReference type="NCBI Taxonomy" id="2661628"/>
    <lineage>
        <taxon>Bacteria</taxon>
        <taxon>Bacillati</taxon>
        <taxon>Actinomycetota</taxon>
        <taxon>Actinomycetes</taxon>
        <taxon>Bifidobacteriales</taxon>
        <taxon>Bifidobacteriaceae</taxon>
        <taxon>Bifidobacterium</taxon>
    </lineage>
</organism>
<gene>
    <name evidence="2" type="ORF">GFD21_06670</name>
</gene>
<evidence type="ECO:0000259" key="1">
    <source>
        <dbReference type="PROSITE" id="PS50943"/>
    </source>
</evidence>
<evidence type="ECO:0000313" key="2">
    <source>
        <dbReference type="EMBL" id="NEG55454.1"/>
    </source>
</evidence>
<dbReference type="InterPro" id="IPR010982">
    <property type="entry name" value="Lambda_DNA-bd_dom_sf"/>
</dbReference>
<dbReference type="Proteomes" id="UP000483293">
    <property type="component" value="Unassembled WGS sequence"/>
</dbReference>
<dbReference type="AlphaFoldDB" id="A0A6L9SSF7"/>
<keyword evidence="3" id="KW-1185">Reference proteome</keyword>